<comment type="caution">
    <text evidence="1">The sequence shown here is derived from an EMBL/GenBank/DDBJ whole genome shotgun (WGS) entry which is preliminary data.</text>
</comment>
<sequence length="93" mass="10106">MKIDISKAEGMTTREAVVSASGATLLPAGIALTGAVIRALTKQNIQQVEVNEANAPDNSANLDEQRKFIETLFEPHASKLMRELKECLLKKVV</sequence>
<evidence type="ECO:0000313" key="1">
    <source>
        <dbReference type="EMBL" id="TCS40676.1"/>
    </source>
</evidence>
<dbReference type="AlphaFoldDB" id="A0A4R3I473"/>
<reference evidence="1 2" key="1">
    <citation type="submission" date="2019-03" db="EMBL/GenBank/DDBJ databases">
        <title>Genomic Encyclopedia of Archaeal and Bacterial Type Strains, Phase II (KMG-II): from individual species to whole genera.</title>
        <authorList>
            <person name="Goeker M."/>
        </authorList>
    </citation>
    <scope>NUCLEOTIDE SEQUENCE [LARGE SCALE GENOMIC DNA]</scope>
    <source>
        <strain evidence="1 2">DSM 15388</strain>
    </source>
</reference>
<dbReference type="RefSeq" id="WP_132701654.1">
    <property type="nucleotide sequence ID" value="NZ_SLZR01000008.1"/>
</dbReference>
<accession>A0A4R3I473</accession>
<dbReference type="EMBL" id="SLZR01000008">
    <property type="protein sequence ID" value="TCS40676.1"/>
    <property type="molecule type" value="Genomic_DNA"/>
</dbReference>
<organism evidence="1 2">
    <name type="scientific">Reinekea marinisedimentorum</name>
    <dbReference type="NCBI Taxonomy" id="230495"/>
    <lineage>
        <taxon>Bacteria</taxon>
        <taxon>Pseudomonadati</taxon>
        <taxon>Pseudomonadota</taxon>
        <taxon>Gammaproteobacteria</taxon>
        <taxon>Oceanospirillales</taxon>
        <taxon>Saccharospirillaceae</taxon>
        <taxon>Reinekea</taxon>
    </lineage>
</organism>
<dbReference type="Proteomes" id="UP000295793">
    <property type="component" value="Unassembled WGS sequence"/>
</dbReference>
<gene>
    <name evidence="1" type="ORF">BCF53_10832</name>
</gene>
<keyword evidence="2" id="KW-1185">Reference proteome</keyword>
<proteinExistence type="predicted"/>
<name>A0A4R3I473_9GAMM</name>
<protein>
    <submittedName>
        <fullName evidence="1">Uncharacterized protein</fullName>
    </submittedName>
</protein>
<evidence type="ECO:0000313" key="2">
    <source>
        <dbReference type="Proteomes" id="UP000295793"/>
    </source>
</evidence>